<gene>
    <name evidence="1" type="ORF">K2173_003001</name>
</gene>
<evidence type="ECO:0000313" key="2">
    <source>
        <dbReference type="Proteomes" id="UP001159364"/>
    </source>
</evidence>
<evidence type="ECO:0000313" key="1">
    <source>
        <dbReference type="EMBL" id="KAJ8748364.1"/>
    </source>
</evidence>
<dbReference type="GO" id="GO:2000762">
    <property type="term" value="P:regulation of phenylpropanoid metabolic process"/>
    <property type="evidence" value="ECO:0007669"/>
    <property type="project" value="InterPro"/>
</dbReference>
<evidence type="ECO:0008006" key="3">
    <source>
        <dbReference type="Google" id="ProtNLM"/>
    </source>
</evidence>
<organism evidence="1 2">
    <name type="scientific">Erythroxylum novogranatense</name>
    <dbReference type="NCBI Taxonomy" id="1862640"/>
    <lineage>
        <taxon>Eukaryota</taxon>
        <taxon>Viridiplantae</taxon>
        <taxon>Streptophyta</taxon>
        <taxon>Embryophyta</taxon>
        <taxon>Tracheophyta</taxon>
        <taxon>Spermatophyta</taxon>
        <taxon>Magnoliopsida</taxon>
        <taxon>eudicotyledons</taxon>
        <taxon>Gunneridae</taxon>
        <taxon>Pentapetalae</taxon>
        <taxon>rosids</taxon>
        <taxon>fabids</taxon>
        <taxon>Malpighiales</taxon>
        <taxon>Erythroxylaceae</taxon>
        <taxon>Erythroxylum</taxon>
    </lineage>
</organism>
<dbReference type="GO" id="GO:0016592">
    <property type="term" value="C:mediator complex"/>
    <property type="evidence" value="ECO:0007669"/>
    <property type="project" value="InterPro"/>
</dbReference>
<keyword evidence="2" id="KW-1185">Reference proteome</keyword>
<protein>
    <recommendedName>
        <fullName evidence="3">Reduced epidermal fluorescence 4</fullName>
    </recommendedName>
</protein>
<dbReference type="Proteomes" id="UP001159364">
    <property type="component" value="Linkage Group LG12"/>
</dbReference>
<dbReference type="PANTHER" id="PTHR33739:SF7">
    <property type="entry name" value="MEDIATOR OF RNA POLYMERASE II TRANSCRIPTION SUBUNIT 33B"/>
    <property type="match status" value="1"/>
</dbReference>
<accession>A0AAV8S8I0</accession>
<dbReference type="EMBL" id="JAIWQS010000012">
    <property type="protein sequence ID" value="KAJ8748364.1"/>
    <property type="molecule type" value="Genomic_DNA"/>
</dbReference>
<name>A0AAV8S8I0_9ROSI</name>
<reference evidence="1 2" key="1">
    <citation type="submission" date="2021-09" db="EMBL/GenBank/DDBJ databases">
        <title>Genomic insights and catalytic innovation underlie evolution of tropane alkaloids biosynthesis.</title>
        <authorList>
            <person name="Wang Y.-J."/>
            <person name="Tian T."/>
            <person name="Huang J.-P."/>
            <person name="Huang S.-X."/>
        </authorList>
    </citation>
    <scope>NUCLEOTIDE SEQUENCE [LARGE SCALE GENOMIC DNA]</scope>
    <source>
        <strain evidence="1">KIB-2018</strain>
        <tissue evidence="1">Leaf</tissue>
    </source>
</reference>
<dbReference type="PANTHER" id="PTHR33739">
    <property type="entry name" value="OS07G0681500 PROTEIN"/>
    <property type="match status" value="1"/>
</dbReference>
<proteinExistence type="predicted"/>
<dbReference type="InterPro" id="IPR039638">
    <property type="entry name" value="MED33A/B"/>
</dbReference>
<sequence>MVLPAIQHSIQLSTWDSVLEVTVYAQNNNSDPMQWKAQVAAILSSSGVALPSTELAHLLVSHICFDNHVPITWKFLEKALTFNLVPSVLVIALLSVRVVPLRRLHCTAYRIYLELLERHGFSFASLVNGPNYEKIMKAVDGVLLSHIHGLQVCEPGILLAEFVFSIVCQLLDASLDDEGLLELTSEKIAVWLIRPQDMEIGCKDSFIEKGYVCHEGLDVLNTKMALELLGKFLQHKVTSRILSLARQNMTSHWEGLIQRFQLLTTHSVTLKNSTSMLTEAFLQFTTGPECKRVLNKKIHAVISSGALLPSPGQCYGVSQSELWLPIDLYIEDAMDRSDAAVNTIENLAGLIKSLRAINCTAWHDTLLSLWIAALRVVQREKDVVDCPLSNIESFLCMLLSITTIAIGYIIDEESAMVDKTKCNSAGQTNEKHDQENCQKGLITALQLLGDFEDLLTPPQAVRLLANQAAAKATVSLSGLPVHDSYYQNSSLDDIPVHCTGNLRHMIVEACIARNLLDTSAYLWPGYVNACINQVSHVASSQISGWSSFMNGSPLTPLLIKTLVTTPASSLTEIKKVYELAVSGSADEKMHAANILCGASLICGWNIQEYTILFILKLLESSIPADNFGSAGELIDYAPLLNVLLAKISSPECLQIITLHGLAPVLAGALMPICEIFGSSVPHMLGALPSEDVSCHEVFSNAFILLLRLWKFDRLPLEHLMGEVPAKGPPRSPEYLLLVRNSQLASHRTSPSHRLRWKRLSKVIHLSEDPLYLDSFPKLKSWYLHHRDCVTACFFDQANGSTVHQVVDALLHMMFRRINSDVQSSTSTTSGAIEDVYMKLKIPIWDILEATPIALHAALMACAHGRLSPRELATGLKYLADFLPACLATVVCYFSAEITRGIWRPALMNGIDWPSPANLPAVEQQIKKILGTAGLDVPNLSVVSLTITYKIDKESEKPLALFRTAFTAIAASCPWPCMPIVASLWALKVKRWSGLIVFYACQTVFHHNWDAVAQLLQSCFAATLGLSPNISSYGGMGALLGHGYGSPFIDIAPGILFLRFYRSIKDVMSISQEILSILVHSVKDLATSGVPREAVSNLKKTNHVQVSLASTVSQVKLAASLGASMVWICGGSTLVQSLIKVIISCWLISAQASEHEDLEYGGMCSTVSVLKGYALAYLVLLSGTLAWGVDSASPSSKDRPEVLGIHLEFLASTLDGKASLGGDWGIARAYVCELVSLMVACTPAWIVELDADVLKRLSKLLILWNEEELALAMLGRGGVACMGAATELIIQTEIKAD</sequence>
<comment type="caution">
    <text evidence="1">The sequence shown here is derived from an EMBL/GenBank/DDBJ whole genome shotgun (WGS) entry which is preliminary data.</text>
</comment>